<dbReference type="InterPro" id="IPR007016">
    <property type="entry name" value="O-antigen_ligase-rel_domated"/>
</dbReference>
<evidence type="ECO:0000256" key="2">
    <source>
        <dbReference type="ARBA" id="ARBA00022692"/>
    </source>
</evidence>
<evidence type="ECO:0000313" key="9">
    <source>
        <dbReference type="Proteomes" id="UP000229342"/>
    </source>
</evidence>
<dbReference type="Pfam" id="PF14559">
    <property type="entry name" value="TPR_19"/>
    <property type="match status" value="1"/>
</dbReference>
<dbReference type="PROSITE" id="PS50005">
    <property type="entry name" value="TPR"/>
    <property type="match status" value="1"/>
</dbReference>
<feature type="transmembrane region" description="Helical" evidence="6">
    <location>
        <begin position="131"/>
        <end position="150"/>
    </location>
</feature>
<feature type="transmembrane region" description="Helical" evidence="6">
    <location>
        <begin position="70"/>
        <end position="92"/>
    </location>
</feature>
<feature type="transmembrane region" description="Helical" evidence="6">
    <location>
        <begin position="220"/>
        <end position="238"/>
    </location>
</feature>
<dbReference type="Pfam" id="PF04932">
    <property type="entry name" value="Wzy_C"/>
    <property type="match status" value="1"/>
</dbReference>
<feature type="transmembrane region" description="Helical" evidence="6">
    <location>
        <begin position="345"/>
        <end position="369"/>
    </location>
</feature>
<organism evidence="8 9">
    <name type="scientific">Candidatus Taylorbacteria bacterium CG11_big_fil_rev_8_21_14_0_20_46_11</name>
    <dbReference type="NCBI Taxonomy" id="1975025"/>
    <lineage>
        <taxon>Bacteria</taxon>
        <taxon>Candidatus Tayloriibacteriota</taxon>
    </lineage>
</organism>
<feature type="transmembrane region" description="Helical" evidence="6">
    <location>
        <begin position="390"/>
        <end position="416"/>
    </location>
</feature>
<feature type="transmembrane region" description="Helical" evidence="6">
    <location>
        <begin position="245"/>
        <end position="266"/>
    </location>
</feature>
<gene>
    <name evidence="8" type="ORF">COV91_00780</name>
</gene>
<dbReference type="InterPro" id="IPR011990">
    <property type="entry name" value="TPR-like_helical_dom_sf"/>
</dbReference>
<feature type="transmembrane region" description="Helical" evidence="6">
    <location>
        <begin position="196"/>
        <end position="214"/>
    </location>
</feature>
<evidence type="ECO:0000256" key="5">
    <source>
        <dbReference type="PROSITE-ProRule" id="PRU00339"/>
    </source>
</evidence>
<evidence type="ECO:0000256" key="4">
    <source>
        <dbReference type="ARBA" id="ARBA00023136"/>
    </source>
</evidence>
<evidence type="ECO:0000256" key="1">
    <source>
        <dbReference type="ARBA" id="ARBA00004141"/>
    </source>
</evidence>
<feature type="transmembrane region" description="Helical" evidence="6">
    <location>
        <begin position="12"/>
        <end position="34"/>
    </location>
</feature>
<dbReference type="InterPro" id="IPR019734">
    <property type="entry name" value="TPR_rpt"/>
</dbReference>
<evidence type="ECO:0000313" key="8">
    <source>
        <dbReference type="EMBL" id="PIQ69008.1"/>
    </source>
</evidence>
<accession>A0A2H0KCL2</accession>
<keyword evidence="2 6" id="KW-0812">Transmembrane</keyword>
<evidence type="ECO:0000256" key="3">
    <source>
        <dbReference type="ARBA" id="ARBA00022989"/>
    </source>
</evidence>
<feature type="domain" description="O-antigen ligase-related" evidence="7">
    <location>
        <begin position="204"/>
        <end position="358"/>
    </location>
</feature>
<feature type="transmembrane region" description="Helical" evidence="6">
    <location>
        <begin position="436"/>
        <end position="456"/>
    </location>
</feature>
<dbReference type="SMART" id="SM00028">
    <property type="entry name" value="TPR"/>
    <property type="match status" value="3"/>
</dbReference>
<reference evidence="8 9" key="1">
    <citation type="submission" date="2017-09" db="EMBL/GenBank/DDBJ databases">
        <title>Depth-based differentiation of microbial function through sediment-hosted aquifers and enrichment of novel symbionts in the deep terrestrial subsurface.</title>
        <authorList>
            <person name="Probst A.J."/>
            <person name="Ladd B."/>
            <person name="Jarett J.K."/>
            <person name="Geller-Mcgrath D.E."/>
            <person name="Sieber C.M."/>
            <person name="Emerson J.B."/>
            <person name="Anantharaman K."/>
            <person name="Thomas B.C."/>
            <person name="Malmstrom R."/>
            <person name="Stieglmeier M."/>
            <person name="Klingl A."/>
            <person name="Woyke T."/>
            <person name="Ryan C.M."/>
            <person name="Banfield J.F."/>
        </authorList>
    </citation>
    <scope>NUCLEOTIDE SEQUENCE [LARGE SCALE GENOMIC DNA]</scope>
    <source>
        <strain evidence="8">CG11_big_fil_rev_8_21_14_0_20_46_11</strain>
    </source>
</reference>
<protein>
    <recommendedName>
        <fullName evidence="7">O-antigen ligase-related domain-containing protein</fullName>
    </recommendedName>
</protein>
<keyword evidence="5" id="KW-0802">TPR repeat</keyword>
<comment type="caution">
    <text evidence="8">The sequence shown here is derived from an EMBL/GenBank/DDBJ whole genome shotgun (WGS) entry which is preliminary data.</text>
</comment>
<evidence type="ECO:0000256" key="6">
    <source>
        <dbReference type="SAM" id="Phobius"/>
    </source>
</evidence>
<feature type="repeat" description="TPR" evidence="5">
    <location>
        <begin position="579"/>
        <end position="612"/>
    </location>
</feature>
<name>A0A2H0KCL2_9BACT</name>
<feature type="transmembrane region" description="Helical" evidence="6">
    <location>
        <begin position="40"/>
        <end position="58"/>
    </location>
</feature>
<dbReference type="EMBL" id="PCVG01000014">
    <property type="protein sequence ID" value="PIQ69008.1"/>
    <property type="molecule type" value="Genomic_DNA"/>
</dbReference>
<dbReference type="GO" id="GO:0016020">
    <property type="term" value="C:membrane"/>
    <property type="evidence" value="ECO:0007669"/>
    <property type="project" value="UniProtKB-SubCell"/>
</dbReference>
<dbReference type="InterPro" id="IPR051533">
    <property type="entry name" value="WaaL-like"/>
</dbReference>
<dbReference type="PANTHER" id="PTHR37422:SF13">
    <property type="entry name" value="LIPOPOLYSACCHARIDE BIOSYNTHESIS PROTEIN PA4999-RELATED"/>
    <property type="match status" value="1"/>
</dbReference>
<feature type="transmembrane region" description="Helical" evidence="6">
    <location>
        <begin position="170"/>
        <end position="189"/>
    </location>
</feature>
<dbReference type="AlphaFoldDB" id="A0A2H0KCL2"/>
<dbReference type="Proteomes" id="UP000229342">
    <property type="component" value="Unassembled WGS sequence"/>
</dbReference>
<evidence type="ECO:0000259" key="7">
    <source>
        <dbReference type="Pfam" id="PF04932"/>
    </source>
</evidence>
<comment type="subcellular location">
    <subcellularLocation>
        <location evidence="1">Membrane</location>
        <topology evidence="1">Multi-pass membrane protein</topology>
    </subcellularLocation>
</comment>
<dbReference type="Gene3D" id="1.25.40.10">
    <property type="entry name" value="Tetratricopeptide repeat domain"/>
    <property type="match status" value="2"/>
</dbReference>
<dbReference type="SUPFAM" id="SSF48452">
    <property type="entry name" value="TPR-like"/>
    <property type="match status" value="1"/>
</dbReference>
<dbReference type="PANTHER" id="PTHR37422">
    <property type="entry name" value="TEICHURONIC ACID BIOSYNTHESIS PROTEIN TUAE"/>
    <property type="match status" value="1"/>
</dbReference>
<feature type="transmembrane region" description="Helical" evidence="6">
    <location>
        <begin position="104"/>
        <end position="124"/>
    </location>
</feature>
<proteinExistence type="predicted"/>
<keyword evidence="4 6" id="KW-0472">Membrane</keyword>
<keyword evidence="3 6" id="KW-1133">Transmembrane helix</keyword>
<sequence>MNTIDKTLAWIARAGVFLMPFVPLVVSGSMFFPFITGKNFTFRIIVLVAFSAWLLLALRRPEFRPKRSHLLFAVLAFTAIIGVADLGSPNVHKSLWSNFERMEGYITIVHLMLYFLVASSVLNVEKLWIRFFATSVGVSAFLGLYGMLQLAGKIVINQGGVRLDGTFGNAAYFAGYMLFHIFLTLFLIFRHRTPLNFKWFYVVALFLQTFILYYSATRGAAVGLFGGLLLAGILISLFETKSKKIRFYALGFSLLAVVVAGGLYTARDTGFVKDSPVLSRFASISVESGAPRFMVWGMAIEGFKERPILGWGQESFNYVFNKYYDPGMWGQEQWFDRTHNIFFDWLIAGGLLGLLVYLSMYVLFLYCLWRPAHGTHDFNVIEKSILTGLLAGYFIQNFFVFDNIGTYILFFSILAFMHERSAKPFTSLEQRPSVSIGTGFHVASAIVLVGLVYGLYTIDFRNIYASQELIQSIKGQQGGIAENLKYFKGVLASEPFASQEVMEQLAQAAISVVSNKDVPQEMKNEFASLAFQTLEKEVARAPEDARLRVFLGSFLNRLGRPSDALPQVEKAHELSPTKQTIAFELASTYMSLGRFDEALPILEKAHNDDPAFDTARITYAVGAIYAKKSDLANQLLVERYGTDVVQDDRLTKAYFDTKQYDKVLATWKARVEKEPENGQARVSLAASYLLLGQSQKAIATLEEARAILPEESKEEIDSYISEIKAGRNP</sequence>